<evidence type="ECO:0000313" key="4">
    <source>
        <dbReference type="Proteomes" id="UP000176087"/>
    </source>
</evidence>
<feature type="domain" description="HipA-like kinase" evidence="2">
    <location>
        <begin position="14"/>
        <end position="240"/>
    </location>
</feature>
<dbReference type="Proteomes" id="UP000176087">
    <property type="component" value="Unassembled WGS sequence"/>
</dbReference>
<dbReference type="Pfam" id="PF20613">
    <property type="entry name" value="HipA_2"/>
    <property type="match status" value="1"/>
</dbReference>
<proteinExistence type="predicted"/>
<evidence type="ECO:0000313" key="3">
    <source>
        <dbReference type="EMBL" id="OEU94442.1"/>
    </source>
</evidence>
<dbReference type="OrthoDB" id="9786330at2"/>
<dbReference type="AlphaFoldDB" id="A0A1E7JVE4"/>
<protein>
    <recommendedName>
        <fullName evidence="2">HipA-like kinase domain-containing protein</fullName>
    </recommendedName>
</protein>
<organism evidence="3 4">
    <name type="scientific">Streptomyces abyssalis</name>
    <dbReference type="NCBI Taxonomy" id="933944"/>
    <lineage>
        <taxon>Bacteria</taxon>
        <taxon>Bacillati</taxon>
        <taxon>Actinomycetota</taxon>
        <taxon>Actinomycetes</taxon>
        <taxon>Kitasatosporales</taxon>
        <taxon>Streptomycetaceae</taxon>
        <taxon>Streptomyces</taxon>
    </lineage>
</organism>
<feature type="compositionally biased region" description="Basic and acidic residues" evidence="1">
    <location>
        <begin position="271"/>
        <end position="280"/>
    </location>
</feature>
<accession>A0A1E7JVE4</accession>
<keyword evidence="4" id="KW-1185">Reference proteome</keyword>
<evidence type="ECO:0000259" key="2">
    <source>
        <dbReference type="Pfam" id="PF20613"/>
    </source>
</evidence>
<sequence length="280" mass="30354">MLREVTATRYVTPLREGGSLPGIVEADDLGTYVMKFTGAGQGRKTLVAEVLAGRLAQRLGLRVPELVRIKLDPVIGRSEPDEEVQALLKASGGLNLGMDFLPGSLGLDPLAFRVSAAEAGRLVWFDALTGNVDRSWRNPNLLVWHGAMWLIDHGATMIWHHNWPSAQASSGRPYDASDHVLTPFAPDVAAAAAELAPLVTESLLAECAAEVPDEWLTDEPGFTDPGELRDAYVRALFARVAGLDERITLGEPSQDGPSRAPGWLTEGWPHGQRDKRGARR</sequence>
<name>A0A1E7JVE4_9ACTN</name>
<dbReference type="RefSeq" id="WP_070008684.1">
    <property type="nucleotide sequence ID" value="NZ_LJGS01000034.1"/>
</dbReference>
<gene>
    <name evidence="3" type="ORF">AN215_00340</name>
</gene>
<reference evidence="3 4" key="1">
    <citation type="journal article" date="2016" name="Front. Microbiol.">
        <title>Comparative Genomics Analysis of Streptomyces Species Reveals Their Adaptation to the Marine Environment and Their Diversity at the Genomic Level.</title>
        <authorList>
            <person name="Tian X."/>
            <person name="Zhang Z."/>
            <person name="Yang T."/>
            <person name="Chen M."/>
            <person name="Li J."/>
            <person name="Chen F."/>
            <person name="Yang J."/>
            <person name="Li W."/>
            <person name="Zhang B."/>
            <person name="Zhang Z."/>
            <person name="Wu J."/>
            <person name="Zhang C."/>
            <person name="Long L."/>
            <person name="Xiao J."/>
        </authorList>
    </citation>
    <scope>NUCLEOTIDE SEQUENCE [LARGE SCALE GENOMIC DNA]</scope>
    <source>
        <strain evidence="3 4">SCSIO 10390</strain>
    </source>
</reference>
<dbReference type="STRING" id="933944.AN215_00340"/>
<dbReference type="EMBL" id="LJGT01000035">
    <property type="protein sequence ID" value="OEU94442.1"/>
    <property type="molecule type" value="Genomic_DNA"/>
</dbReference>
<dbReference type="InterPro" id="IPR046748">
    <property type="entry name" value="HipA_2"/>
</dbReference>
<dbReference type="PATRIC" id="fig|933944.5.peg.4877"/>
<comment type="caution">
    <text evidence="3">The sequence shown here is derived from an EMBL/GenBank/DDBJ whole genome shotgun (WGS) entry which is preliminary data.</text>
</comment>
<feature type="region of interest" description="Disordered" evidence="1">
    <location>
        <begin position="247"/>
        <end position="280"/>
    </location>
</feature>
<evidence type="ECO:0000256" key="1">
    <source>
        <dbReference type="SAM" id="MobiDB-lite"/>
    </source>
</evidence>